<comment type="subunit">
    <text evidence="5">Part of the 50S ribosomal subunit.</text>
</comment>
<accession>B9AE70</accession>
<evidence type="ECO:0000256" key="4">
    <source>
        <dbReference type="ARBA" id="ARBA00035200"/>
    </source>
</evidence>
<dbReference type="GO" id="GO:0003735">
    <property type="term" value="F:structural constituent of ribosome"/>
    <property type="evidence" value="ECO:0007669"/>
    <property type="project" value="InterPro"/>
</dbReference>
<evidence type="ECO:0000256" key="7">
    <source>
        <dbReference type="SAM" id="MobiDB-lite"/>
    </source>
</evidence>
<keyword evidence="2 5" id="KW-0689">Ribosomal protein</keyword>
<proteinExistence type="inferred from homology"/>
<dbReference type="SUPFAM" id="SSF52080">
    <property type="entry name" value="Ribosomal proteins L15p and L18e"/>
    <property type="match status" value="1"/>
</dbReference>
<dbReference type="Gene3D" id="3.100.10.10">
    <property type="match status" value="1"/>
</dbReference>
<dbReference type="GO" id="GO:0006412">
    <property type="term" value="P:translation"/>
    <property type="evidence" value="ECO:0007669"/>
    <property type="project" value="UniProtKB-UniRule"/>
</dbReference>
<protein>
    <recommendedName>
        <fullName evidence="4 5">Large ribosomal subunit protein uL15</fullName>
    </recommendedName>
</protein>
<comment type="similarity">
    <text evidence="1 5 6">Belongs to the universal ribosomal protein uL15 family.</text>
</comment>
<dbReference type="Gene3D" id="4.10.990.10">
    <property type="match status" value="1"/>
</dbReference>
<evidence type="ECO:0000256" key="5">
    <source>
        <dbReference type="HAMAP-Rule" id="MF_01341"/>
    </source>
</evidence>
<dbReference type="GO" id="GO:0019843">
    <property type="term" value="F:rRNA binding"/>
    <property type="evidence" value="ECO:0007669"/>
    <property type="project" value="UniProtKB-UniRule"/>
</dbReference>
<dbReference type="HAMAP" id="MF_01341">
    <property type="entry name" value="Ribosomal_uL15"/>
    <property type="match status" value="1"/>
</dbReference>
<dbReference type="InterPro" id="IPR027386">
    <property type="entry name" value="Rbsml_uL15_N"/>
</dbReference>
<dbReference type="InterPro" id="IPR001196">
    <property type="entry name" value="Ribosomal_uL15_CS"/>
</dbReference>
<dbReference type="InterPro" id="IPR030878">
    <property type="entry name" value="Ribosomal_uL15"/>
</dbReference>
<dbReference type="PANTHER" id="PTHR11721">
    <property type="entry name" value="60S RIBOSOMAL PROTEIN L27A"/>
    <property type="match status" value="1"/>
</dbReference>
<sequence>MYKMIRSKRKINKLRGSRSNGGGCTKKRRGAGNKGGRGNAGASKQHWTWTAKFDPDHYGKHGFKRPQKMIKKVNPVNLSYLEEQADNLIESGKASKDGDSIVIDVTELGYDKVLAKGKITKSFIISAPQFSASAIEKIEEMGGEAIEL</sequence>
<dbReference type="Pfam" id="PF00828">
    <property type="entry name" value="Ribosomal_L27A"/>
    <property type="match status" value="1"/>
</dbReference>
<comment type="function">
    <text evidence="5">Binds to the 23S rRNA.</text>
</comment>
<keyword evidence="5" id="KW-0694">RNA-binding</keyword>
<dbReference type="Proteomes" id="UP000003489">
    <property type="component" value="Unassembled WGS sequence"/>
</dbReference>
<dbReference type="InterPro" id="IPR036227">
    <property type="entry name" value="Ribosomal_uL15/eL18_sf"/>
</dbReference>
<evidence type="ECO:0000313" key="9">
    <source>
        <dbReference type="EMBL" id="EEE41760.1"/>
    </source>
</evidence>
<dbReference type="PROSITE" id="PS00475">
    <property type="entry name" value="RIBOSOMAL_L15"/>
    <property type="match status" value="1"/>
</dbReference>
<dbReference type="AlphaFoldDB" id="B9AE70"/>
<feature type="region of interest" description="Disordered" evidence="7">
    <location>
        <begin position="1"/>
        <end position="46"/>
    </location>
</feature>
<evidence type="ECO:0000259" key="8">
    <source>
        <dbReference type="Pfam" id="PF00828"/>
    </source>
</evidence>
<comment type="caution">
    <text evidence="9">The sequence shown here is derived from an EMBL/GenBank/DDBJ whole genome shotgun (WGS) entry which is preliminary data.</text>
</comment>
<evidence type="ECO:0000313" key="10">
    <source>
        <dbReference type="Proteomes" id="UP000003489"/>
    </source>
</evidence>
<dbReference type="HOGENOM" id="CLU_109163_0_0_2"/>
<name>B9AE70_METSM</name>
<keyword evidence="3 5" id="KW-0687">Ribonucleoprotein</keyword>
<gene>
    <name evidence="5" type="primary">rpl15</name>
    <name evidence="9" type="ORF">METSMIALI_00647</name>
</gene>
<organism evidence="9 10">
    <name type="scientific">Methanobrevibacter smithii DSM 2375</name>
    <dbReference type="NCBI Taxonomy" id="483214"/>
    <lineage>
        <taxon>Archaea</taxon>
        <taxon>Methanobacteriati</taxon>
        <taxon>Methanobacteriota</taxon>
        <taxon>Methanomada group</taxon>
        <taxon>Methanobacteria</taxon>
        <taxon>Methanobacteriales</taxon>
        <taxon>Methanobacteriaceae</taxon>
        <taxon>Methanobrevibacter</taxon>
    </lineage>
</organism>
<dbReference type="InterPro" id="IPR021131">
    <property type="entry name" value="Ribosomal_uL15/eL18"/>
</dbReference>
<dbReference type="EMBL" id="ABYW01000005">
    <property type="protein sequence ID" value="EEE41760.1"/>
    <property type="molecule type" value="Genomic_DNA"/>
</dbReference>
<evidence type="ECO:0000256" key="1">
    <source>
        <dbReference type="ARBA" id="ARBA00007320"/>
    </source>
</evidence>
<evidence type="ECO:0000256" key="3">
    <source>
        <dbReference type="ARBA" id="ARBA00023274"/>
    </source>
</evidence>
<dbReference type="PANTHER" id="PTHR11721:SF3">
    <property type="entry name" value="LARGE RIBOSOMAL SUBUNIT PROTEIN UL15"/>
    <property type="match status" value="1"/>
</dbReference>
<dbReference type="GO" id="GO:0022625">
    <property type="term" value="C:cytosolic large ribosomal subunit"/>
    <property type="evidence" value="ECO:0007669"/>
    <property type="project" value="TreeGrafter"/>
</dbReference>
<feature type="compositionally biased region" description="Basic residues" evidence="7">
    <location>
        <begin position="1"/>
        <end position="16"/>
    </location>
</feature>
<reference evidence="9 10" key="2">
    <citation type="submission" date="2008-11" db="EMBL/GenBank/DDBJ databases">
        <title>Draft genome sequence of Methanobrevibacter smithii (DSM 2375).</title>
        <authorList>
            <person name="Sudarsanam P."/>
            <person name="Ley R."/>
            <person name="Guruge J."/>
            <person name="Turnbaugh P.J."/>
            <person name="Mahowald M."/>
            <person name="Liep D."/>
            <person name="Gordon J."/>
        </authorList>
    </citation>
    <scope>NUCLEOTIDE SEQUENCE [LARGE SCALE GENOMIC DNA]</scope>
    <source>
        <strain evidence="9 10">DSM 2375</strain>
    </source>
</reference>
<feature type="domain" description="Large ribosomal subunit protein uL15/eL18" evidence="8">
    <location>
        <begin position="75"/>
        <end position="145"/>
    </location>
</feature>
<evidence type="ECO:0000256" key="2">
    <source>
        <dbReference type="ARBA" id="ARBA00022980"/>
    </source>
</evidence>
<keyword evidence="5" id="KW-0699">rRNA-binding</keyword>
<dbReference type="PATRIC" id="fig|483214.13.peg.622"/>
<reference evidence="9 10" key="1">
    <citation type="submission" date="2008-10" db="EMBL/GenBank/DDBJ databases">
        <authorList>
            <person name="Fulton L."/>
            <person name="Clifton S."/>
            <person name="Fulton B."/>
            <person name="Xu J."/>
            <person name="Minx P."/>
            <person name="Pepin K.H."/>
            <person name="Johnson M."/>
            <person name="Bhonagiri V."/>
            <person name="Nash W.E."/>
            <person name="Mardis E.R."/>
            <person name="Wilson R.K."/>
        </authorList>
    </citation>
    <scope>NUCLEOTIDE SEQUENCE [LARGE SCALE GENOMIC DNA]</scope>
    <source>
        <strain evidence="9 10">DSM 2375</strain>
    </source>
</reference>
<evidence type="ECO:0000256" key="6">
    <source>
        <dbReference type="RuleBase" id="RU003888"/>
    </source>
</evidence>